<dbReference type="OrthoDB" id="3174612at2"/>
<dbReference type="RefSeq" id="WP_132608968.1">
    <property type="nucleotide sequence ID" value="NZ_SMKQ01000007.1"/>
</dbReference>
<comment type="caution">
    <text evidence="1">The sequence shown here is derived from an EMBL/GenBank/DDBJ whole genome shotgun (WGS) entry which is preliminary data.</text>
</comment>
<keyword evidence="2" id="KW-1185">Reference proteome</keyword>
<evidence type="ECO:0008006" key="3">
    <source>
        <dbReference type="Google" id="ProtNLM"/>
    </source>
</evidence>
<gene>
    <name evidence="1" type="ORF">E1286_04295</name>
</gene>
<accession>A0A4R4ZAU9</accession>
<dbReference type="InterPro" id="IPR036380">
    <property type="entry name" value="Isochorismatase-like_sf"/>
</dbReference>
<dbReference type="Gene3D" id="3.40.50.850">
    <property type="entry name" value="Isochorismatase-like"/>
    <property type="match status" value="1"/>
</dbReference>
<evidence type="ECO:0000313" key="1">
    <source>
        <dbReference type="EMBL" id="TDD54940.1"/>
    </source>
</evidence>
<dbReference type="AlphaFoldDB" id="A0A4R4ZAU9"/>
<name>A0A4R4ZAU9_9ACTN</name>
<proteinExistence type="predicted"/>
<dbReference type="EMBL" id="SMKQ01000007">
    <property type="protein sequence ID" value="TDD54940.1"/>
    <property type="molecule type" value="Genomic_DNA"/>
</dbReference>
<reference evidence="1 2" key="1">
    <citation type="submission" date="2019-03" db="EMBL/GenBank/DDBJ databases">
        <title>Draft genome sequences of novel Actinobacteria.</title>
        <authorList>
            <person name="Sahin N."/>
            <person name="Ay H."/>
            <person name="Saygin H."/>
        </authorList>
    </citation>
    <scope>NUCLEOTIDE SEQUENCE [LARGE SCALE GENOMIC DNA]</scope>
    <source>
        <strain evidence="1 2">CH32</strain>
    </source>
</reference>
<protein>
    <recommendedName>
        <fullName evidence="3">Isochorismatase family protein</fullName>
    </recommendedName>
</protein>
<dbReference type="Proteomes" id="UP000295302">
    <property type="component" value="Unassembled WGS sequence"/>
</dbReference>
<evidence type="ECO:0000313" key="2">
    <source>
        <dbReference type="Proteomes" id="UP000295302"/>
    </source>
</evidence>
<organism evidence="1 2">
    <name type="scientific">Nonomuraea terrae</name>
    <dbReference type="NCBI Taxonomy" id="2530383"/>
    <lineage>
        <taxon>Bacteria</taxon>
        <taxon>Bacillati</taxon>
        <taxon>Actinomycetota</taxon>
        <taxon>Actinomycetes</taxon>
        <taxon>Streptosporangiales</taxon>
        <taxon>Streptosporangiaceae</taxon>
        <taxon>Nonomuraea</taxon>
    </lineage>
</organism>
<sequence>MPVTTIDTTTARVLVDPQNLVVGLPITPTGSEAVGGAVELADAFHHHGAPVVLARLTARADGSDAAPASGSCPRT</sequence>
<dbReference type="SUPFAM" id="SSF52499">
    <property type="entry name" value="Isochorismatase-like hydrolases"/>
    <property type="match status" value="1"/>
</dbReference>